<evidence type="ECO:0000256" key="2">
    <source>
        <dbReference type="ARBA" id="ARBA00023239"/>
    </source>
</evidence>
<dbReference type="InterPro" id="IPR051215">
    <property type="entry name" value="GRE"/>
</dbReference>
<gene>
    <name evidence="6" type="ORF">CNEO2_370026</name>
</gene>
<feature type="domain" description="Glycine radical" evidence="4">
    <location>
        <begin position="719"/>
        <end position="840"/>
    </location>
</feature>
<dbReference type="Gene3D" id="3.20.70.20">
    <property type="match status" value="1"/>
</dbReference>
<dbReference type="RefSeq" id="WP_125149855.1">
    <property type="nucleotide sequence ID" value="NZ_CAMRXC010000199.1"/>
</dbReference>
<dbReference type="Proteomes" id="UP001189143">
    <property type="component" value="Unassembled WGS sequence"/>
</dbReference>
<dbReference type="GO" id="GO:0016829">
    <property type="term" value="F:lyase activity"/>
    <property type="evidence" value="ECO:0007669"/>
    <property type="project" value="UniProtKB-KW"/>
</dbReference>
<accession>A0AAD1YHE5</accession>
<dbReference type="PANTHER" id="PTHR43641">
    <property type="entry name" value="FORMATE ACETYLTRANSFERASE 3-RELATED"/>
    <property type="match status" value="1"/>
</dbReference>
<keyword evidence="6" id="KW-0012">Acyltransferase</keyword>
<dbReference type="InterPro" id="IPR004184">
    <property type="entry name" value="PFL_dom"/>
</dbReference>
<protein>
    <submittedName>
        <fullName evidence="6">Formate C-acetyltransferase</fullName>
        <ecNumber evidence="6">2.3.1.54</ecNumber>
    </submittedName>
</protein>
<dbReference type="CDD" id="cd01677">
    <property type="entry name" value="PFL2_DhaB_BssA"/>
    <property type="match status" value="1"/>
</dbReference>
<proteinExistence type="predicted"/>
<evidence type="ECO:0000313" key="6">
    <source>
        <dbReference type="EMBL" id="CAI3611898.1"/>
    </source>
</evidence>
<dbReference type="PROSITE" id="PS00850">
    <property type="entry name" value="GLY_RADICAL_1"/>
    <property type="match status" value="1"/>
</dbReference>
<evidence type="ECO:0000259" key="5">
    <source>
        <dbReference type="PROSITE" id="PS51554"/>
    </source>
</evidence>
<dbReference type="PROSITE" id="PS51554">
    <property type="entry name" value="PFL"/>
    <property type="match status" value="1"/>
</dbReference>
<dbReference type="EMBL" id="CAMTCP010000234">
    <property type="protein sequence ID" value="CAI3611898.1"/>
    <property type="molecule type" value="Genomic_DNA"/>
</dbReference>
<dbReference type="InterPro" id="IPR019777">
    <property type="entry name" value="Form_AcTrfase_GR_CS"/>
</dbReference>
<evidence type="ECO:0000313" key="7">
    <source>
        <dbReference type="Proteomes" id="UP001189143"/>
    </source>
</evidence>
<dbReference type="SUPFAM" id="SSF51998">
    <property type="entry name" value="PFL-like glycyl radical enzymes"/>
    <property type="match status" value="1"/>
</dbReference>
<dbReference type="EC" id="2.3.1.54" evidence="6"/>
<reference evidence="6" key="1">
    <citation type="submission" date="2022-10" db="EMBL/GenBank/DDBJ databases">
        <authorList>
            <person name="Aires J."/>
            <person name="Mesa V."/>
        </authorList>
    </citation>
    <scope>NUCLEOTIDE SEQUENCE</scope>
    <source>
        <strain evidence="6">Clostridium neonatale JD116</strain>
    </source>
</reference>
<evidence type="ECO:0000256" key="3">
    <source>
        <dbReference type="PROSITE-ProRule" id="PRU00493"/>
    </source>
</evidence>
<keyword evidence="1 3" id="KW-0556">Organic radical</keyword>
<evidence type="ECO:0000256" key="1">
    <source>
        <dbReference type="ARBA" id="ARBA00022818"/>
    </source>
</evidence>
<sequence length="840" mass="94321">MDNYSIPKSPRIDKLVNALFEKMPEIESDRAVLITESYLKTEGKPIITRRAEAFANILENIPIVIRDNELIVGSSTKSPRGCQVFPEFSFSWLEDEFDTIEKRDADPFYISEETKETLKNIYRYWEGKTTSELATSYMAPEAIKAIEHNIFTPGNYYYNGVGHVTVCYDKILEIGYEGIIKEAKDELERCNVSDMNYASKSHFLNAVILSCNAVINYAKRYAVLAKELAQKCNDQKRKKELEKIAKNCDRVPKKGARNFYEACQSFWFVQMLLQIESSGHSISPGRFDQYMYPYYEADIKSGAINKEEAQELIDCIWVKLNELNKVRDAGSAEGFAGYGLFQNLIAGGQDGEGVDVTNDLSYMCIEASLHIMLPQPSLSVRVWNKTPQDFLIKAATLTRTGIGLPAYYNDEVIIPSLVNRGLTLKDAREYNIIGCVEPQKAGKTEGWHDAAFFNMCRPLELVFENGMDNGELVGVPTGDISQMKTFDEFYDAYKKQMNYCIELLVNADNSIDMAHRDRCPLPYLSCMIEDCIKKGKSVQEGGAVYNFTGPQGFGIANMADSLYAIKVLVFDKHLLTLEEYREALRNNYGKDVSINKIEHITKDIVRELLNKKIKVNEEQISKIATIVEHSIGIPQDKKNKYDKLLEEIDKIPKFGNDIPEVDSFARDVAYTYTKPLEKYKNPRGGQYQAGLYPVSANVPLGGQTGATPDGRLAHKPIADGVSPSAGKDVKGPTAAANSVSKLDHSIASNGTLFNQKFHPSALSGRAGLENFVSFIRGYFDQKGSHIQFNVVSKETLLDAQKNPEEYKTLVVRVAGYSALFTSLSRSLQDDIINRTEQIGF</sequence>
<organism evidence="6 7">
    <name type="scientific">Clostridium neonatale</name>
    <dbReference type="NCBI Taxonomy" id="137838"/>
    <lineage>
        <taxon>Bacteria</taxon>
        <taxon>Bacillati</taxon>
        <taxon>Bacillota</taxon>
        <taxon>Clostridia</taxon>
        <taxon>Eubacteriales</taxon>
        <taxon>Clostridiaceae</taxon>
        <taxon>Clostridium</taxon>
    </lineage>
</organism>
<dbReference type="AlphaFoldDB" id="A0AAD1YHE5"/>
<feature type="modified residue" description="Glycine radical" evidence="3">
    <location>
        <position position="815"/>
    </location>
</feature>
<dbReference type="GO" id="GO:0008861">
    <property type="term" value="F:formate C-acetyltransferase activity"/>
    <property type="evidence" value="ECO:0007669"/>
    <property type="project" value="UniProtKB-EC"/>
</dbReference>
<dbReference type="InterPro" id="IPR001150">
    <property type="entry name" value="Gly_radical"/>
</dbReference>
<dbReference type="PANTHER" id="PTHR43641:SF2">
    <property type="entry name" value="DEHYDRATASE YBIW-RELATED"/>
    <property type="match status" value="1"/>
</dbReference>
<keyword evidence="2" id="KW-0456">Lyase</keyword>
<feature type="domain" description="PFL" evidence="5">
    <location>
        <begin position="10"/>
        <end position="712"/>
    </location>
</feature>
<dbReference type="Pfam" id="PF02901">
    <property type="entry name" value="PFL-like"/>
    <property type="match status" value="1"/>
</dbReference>
<name>A0AAD1YHE5_9CLOT</name>
<comment type="caution">
    <text evidence="6">The sequence shown here is derived from an EMBL/GenBank/DDBJ whole genome shotgun (WGS) entry which is preliminary data.</text>
</comment>
<dbReference type="PROSITE" id="PS51149">
    <property type="entry name" value="GLY_RADICAL_2"/>
    <property type="match status" value="1"/>
</dbReference>
<evidence type="ECO:0000259" key="4">
    <source>
        <dbReference type="PROSITE" id="PS51149"/>
    </source>
</evidence>
<dbReference type="Pfam" id="PF01228">
    <property type="entry name" value="Gly_radical"/>
    <property type="match status" value="1"/>
</dbReference>
<dbReference type="GO" id="GO:0005829">
    <property type="term" value="C:cytosol"/>
    <property type="evidence" value="ECO:0007669"/>
    <property type="project" value="TreeGrafter"/>
</dbReference>
<keyword evidence="6" id="KW-0808">Transferase</keyword>